<sequence>MLRILVPDQSHDLDLLSLLAGVINQPEHVRSTCLMGAFFRGGKAEQLAAGSAETALHMSVHNHTLVQIVEESGWISRILRCCHSESEVYRKWSVISLSSGLVFLSQSHRIKCLQEWIVTET</sequence>
<dbReference type="Proteomes" id="UP000712600">
    <property type="component" value="Unassembled WGS sequence"/>
</dbReference>
<organism evidence="1 2">
    <name type="scientific">Brassica cretica</name>
    <name type="common">Mustard</name>
    <dbReference type="NCBI Taxonomy" id="69181"/>
    <lineage>
        <taxon>Eukaryota</taxon>
        <taxon>Viridiplantae</taxon>
        <taxon>Streptophyta</taxon>
        <taxon>Embryophyta</taxon>
        <taxon>Tracheophyta</taxon>
        <taxon>Spermatophyta</taxon>
        <taxon>Magnoliopsida</taxon>
        <taxon>eudicotyledons</taxon>
        <taxon>Gunneridae</taxon>
        <taxon>Pentapetalae</taxon>
        <taxon>rosids</taxon>
        <taxon>malvids</taxon>
        <taxon>Brassicales</taxon>
        <taxon>Brassicaceae</taxon>
        <taxon>Brassiceae</taxon>
        <taxon>Brassica</taxon>
    </lineage>
</organism>
<proteinExistence type="predicted"/>
<dbReference type="AlphaFoldDB" id="A0A8S9S1K4"/>
<name>A0A8S9S1K4_BRACR</name>
<protein>
    <submittedName>
        <fullName evidence="1">Uncharacterized protein</fullName>
    </submittedName>
</protein>
<evidence type="ECO:0000313" key="1">
    <source>
        <dbReference type="EMBL" id="KAF3586252.1"/>
    </source>
</evidence>
<evidence type="ECO:0000313" key="2">
    <source>
        <dbReference type="Proteomes" id="UP000712600"/>
    </source>
</evidence>
<gene>
    <name evidence="1" type="ORF">F2Q69_00029404</name>
</gene>
<reference evidence="1" key="1">
    <citation type="submission" date="2019-12" db="EMBL/GenBank/DDBJ databases">
        <title>Genome sequencing and annotation of Brassica cretica.</title>
        <authorList>
            <person name="Studholme D.J."/>
            <person name="Sarris P."/>
        </authorList>
    </citation>
    <scope>NUCLEOTIDE SEQUENCE</scope>
    <source>
        <strain evidence="1">PFS-109/04</strain>
        <tissue evidence="1">Leaf</tissue>
    </source>
</reference>
<comment type="caution">
    <text evidence="1">The sequence shown here is derived from an EMBL/GenBank/DDBJ whole genome shotgun (WGS) entry which is preliminary data.</text>
</comment>
<accession>A0A8S9S1K4</accession>
<dbReference type="EMBL" id="QGKX02000088">
    <property type="protein sequence ID" value="KAF3586252.1"/>
    <property type="molecule type" value="Genomic_DNA"/>
</dbReference>